<dbReference type="GO" id="GO:0006654">
    <property type="term" value="P:phosphatidic acid biosynthetic process"/>
    <property type="evidence" value="ECO:0007669"/>
    <property type="project" value="TreeGrafter"/>
</dbReference>
<dbReference type="Proteomes" id="UP000533080">
    <property type="component" value="Unassembled WGS sequence"/>
</dbReference>
<dbReference type="CDD" id="cd07989">
    <property type="entry name" value="LPLAT_AGPAT-like"/>
    <property type="match status" value="1"/>
</dbReference>
<evidence type="ECO:0000313" key="8">
    <source>
        <dbReference type="Proteomes" id="UP000533080"/>
    </source>
</evidence>
<dbReference type="SMART" id="SM00563">
    <property type="entry name" value="PlsC"/>
    <property type="match status" value="1"/>
</dbReference>
<sequence>MMWNGVIGVSPEADRRETPPSTSPHPTRLWHTARAIRLLFSIVFWAFLMLSSAVLFVGAVLVWLVTLPFDRDGRVLHLYSCFWAQLYFYVNPLWHLEVDGREHLPWRGPAVLVSNHESLGDILVLFGLYRPFKWVSKASNFKLPLIGWNMRLNRYVPLVRGDKASIMKMLADCEYWLSRGVPILMFPEGTRSSDGVVKPFKDGAFALAMKQRCPVIPVVLTGTARTLPKHGLVLETTARCHVQVMPPVDPSAFTDVAALRDHVRNLIVSEKARIEALTPGAATP</sequence>
<dbReference type="InterPro" id="IPR002123">
    <property type="entry name" value="Plipid/glycerol_acylTrfase"/>
</dbReference>
<keyword evidence="5" id="KW-0472">Membrane</keyword>
<feature type="transmembrane region" description="Helical" evidence="5">
    <location>
        <begin position="38"/>
        <end position="64"/>
    </location>
</feature>
<dbReference type="GO" id="GO:0003841">
    <property type="term" value="F:1-acylglycerol-3-phosphate O-acyltransferase activity"/>
    <property type="evidence" value="ECO:0007669"/>
    <property type="project" value="TreeGrafter"/>
</dbReference>
<dbReference type="EMBL" id="JABFNT010000055">
    <property type="protein sequence ID" value="NOJ80301.1"/>
    <property type="molecule type" value="Genomic_DNA"/>
</dbReference>
<keyword evidence="5" id="KW-0812">Transmembrane</keyword>
<keyword evidence="5" id="KW-1133">Transmembrane helix</keyword>
<name>A0A7Y4IJJ6_MYXXA</name>
<evidence type="ECO:0000313" key="7">
    <source>
        <dbReference type="EMBL" id="NOJ80301.1"/>
    </source>
</evidence>
<comment type="pathway">
    <text evidence="1">Lipid metabolism.</text>
</comment>
<evidence type="ECO:0000259" key="6">
    <source>
        <dbReference type="SMART" id="SM00563"/>
    </source>
</evidence>
<keyword evidence="3 7" id="KW-0012">Acyltransferase</keyword>
<reference evidence="7 8" key="1">
    <citation type="submission" date="2020-05" db="EMBL/GenBank/DDBJ databases">
        <authorList>
            <person name="Whitworth D."/>
        </authorList>
    </citation>
    <scope>NUCLEOTIDE SEQUENCE [LARGE SCALE GENOMIC DNA]</scope>
    <source>
        <strain evidence="7 8">AM005</strain>
    </source>
</reference>
<evidence type="ECO:0000256" key="4">
    <source>
        <dbReference type="SAM" id="MobiDB-lite"/>
    </source>
</evidence>
<dbReference type="Pfam" id="PF01553">
    <property type="entry name" value="Acyltransferase"/>
    <property type="match status" value="1"/>
</dbReference>
<dbReference type="AlphaFoldDB" id="A0A7Y4IJJ6"/>
<dbReference type="SUPFAM" id="SSF69593">
    <property type="entry name" value="Glycerol-3-phosphate (1)-acyltransferase"/>
    <property type="match status" value="1"/>
</dbReference>
<dbReference type="PANTHER" id="PTHR10434">
    <property type="entry name" value="1-ACYL-SN-GLYCEROL-3-PHOSPHATE ACYLTRANSFERASE"/>
    <property type="match status" value="1"/>
</dbReference>
<feature type="domain" description="Phospholipid/glycerol acyltransferase" evidence="6">
    <location>
        <begin position="110"/>
        <end position="223"/>
    </location>
</feature>
<evidence type="ECO:0000256" key="1">
    <source>
        <dbReference type="ARBA" id="ARBA00005189"/>
    </source>
</evidence>
<organism evidence="7 8">
    <name type="scientific">Myxococcus xanthus</name>
    <dbReference type="NCBI Taxonomy" id="34"/>
    <lineage>
        <taxon>Bacteria</taxon>
        <taxon>Pseudomonadati</taxon>
        <taxon>Myxococcota</taxon>
        <taxon>Myxococcia</taxon>
        <taxon>Myxococcales</taxon>
        <taxon>Cystobacterineae</taxon>
        <taxon>Myxococcaceae</taxon>
        <taxon>Myxococcus</taxon>
    </lineage>
</organism>
<gene>
    <name evidence="7" type="ORF">HNV28_18495</name>
</gene>
<evidence type="ECO:0000256" key="2">
    <source>
        <dbReference type="ARBA" id="ARBA00022679"/>
    </source>
</evidence>
<keyword evidence="2 7" id="KW-0808">Transferase</keyword>
<accession>A0A7Y4IJJ6</accession>
<evidence type="ECO:0000256" key="3">
    <source>
        <dbReference type="ARBA" id="ARBA00023315"/>
    </source>
</evidence>
<protein>
    <submittedName>
        <fullName evidence="7">1-acyl-sn-glycerol-3-phosphate acyltransferase</fullName>
    </submittedName>
</protein>
<proteinExistence type="predicted"/>
<comment type="caution">
    <text evidence="7">The sequence shown here is derived from an EMBL/GenBank/DDBJ whole genome shotgun (WGS) entry which is preliminary data.</text>
</comment>
<dbReference type="RefSeq" id="WP_171442488.1">
    <property type="nucleotide sequence ID" value="NZ_JABFNS010000074.1"/>
</dbReference>
<feature type="region of interest" description="Disordered" evidence="4">
    <location>
        <begin position="1"/>
        <end position="26"/>
    </location>
</feature>
<evidence type="ECO:0000256" key="5">
    <source>
        <dbReference type="SAM" id="Phobius"/>
    </source>
</evidence>
<dbReference type="PANTHER" id="PTHR10434:SF11">
    <property type="entry name" value="1-ACYL-SN-GLYCEROL-3-PHOSPHATE ACYLTRANSFERASE"/>
    <property type="match status" value="1"/>
</dbReference>